<accession>A0ACC2V8L3</accession>
<organism evidence="1 2">
    <name type="scientific">Naganishia cerealis</name>
    <dbReference type="NCBI Taxonomy" id="610337"/>
    <lineage>
        <taxon>Eukaryota</taxon>
        <taxon>Fungi</taxon>
        <taxon>Dikarya</taxon>
        <taxon>Basidiomycota</taxon>
        <taxon>Agaricomycotina</taxon>
        <taxon>Tremellomycetes</taxon>
        <taxon>Filobasidiales</taxon>
        <taxon>Filobasidiaceae</taxon>
        <taxon>Naganishia</taxon>
    </lineage>
</organism>
<dbReference type="Proteomes" id="UP001241377">
    <property type="component" value="Unassembled WGS sequence"/>
</dbReference>
<proteinExistence type="predicted"/>
<reference evidence="1" key="1">
    <citation type="submission" date="2023-04" db="EMBL/GenBank/DDBJ databases">
        <title>Draft Genome sequencing of Naganishia species isolated from polar environments using Oxford Nanopore Technology.</title>
        <authorList>
            <person name="Leo P."/>
            <person name="Venkateswaran K."/>
        </authorList>
    </citation>
    <scope>NUCLEOTIDE SEQUENCE</scope>
    <source>
        <strain evidence="1">MNA-CCFEE 5261</strain>
    </source>
</reference>
<evidence type="ECO:0000313" key="1">
    <source>
        <dbReference type="EMBL" id="KAJ9094907.1"/>
    </source>
</evidence>
<sequence>MVIPYKGDLSLQSLLSQCQISPTDSLDNSIIAGKHRAIDVKKLGVALSNIDRESLSARRRNFNELYQEAKLEEEPGKGLSFQTALLLLARYQLIDESEALP</sequence>
<dbReference type="EMBL" id="JASBWR010000106">
    <property type="protein sequence ID" value="KAJ9094907.1"/>
    <property type="molecule type" value="Genomic_DNA"/>
</dbReference>
<protein>
    <submittedName>
        <fullName evidence="1">Uncharacterized protein</fullName>
    </submittedName>
</protein>
<comment type="caution">
    <text evidence="1">The sequence shown here is derived from an EMBL/GenBank/DDBJ whole genome shotgun (WGS) entry which is preliminary data.</text>
</comment>
<gene>
    <name evidence="1" type="ORF">QFC19_007763</name>
</gene>
<keyword evidence="2" id="KW-1185">Reference proteome</keyword>
<evidence type="ECO:0000313" key="2">
    <source>
        <dbReference type="Proteomes" id="UP001241377"/>
    </source>
</evidence>
<name>A0ACC2V8L3_9TREE</name>